<dbReference type="OrthoDB" id="9796962at2"/>
<dbReference type="EMBL" id="OMOJ01000002">
    <property type="protein sequence ID" value="SPF79965.1"/>
    <property type="molecule type" value="Genomic_DNA"/>
</dbReference>
<dbReference type="RefSeq" id="WP_108885793.1">
    <property type="nucleotide sequence ID" value="NZ_OMOJ01000002.1"/>
</dbReference>
<dbReference type="Gene3D" id="2.60.40.1890">
    <property type="entry name" value="PCu(A)C copper chaperone"/>
    <property type="match status" value="1"/>
</dbReference>
<feature type="signal peptide" evidence="1">
    <location>
        <begin position="1"/>
        <end position="20"/>
    </location>
</feature>
<accession>A0A2R8AVA5</accession>
<dbReference type="PANTHER" id="PTHR36302">
    <property type="entry name" value="BLR7088 PROTEIN"/>
    <property type="match status" value="1"/>
</dbReference>
<evidence type="ECO:0000313" key="3">
    <source>
        <dbReference type="Proteomes" id="UP000244904"/>
    </source>
</evidence>
<evidence type="ECO:0000256" key="1">
    <source>
        <dbReference type="SAM" id="SignalP"/>
    </source>
</evidence>
<organism evidence="2 3">
    <name type="scientific">Pseudoprimorskyibacter insulae</name>
    <dbReference type="NCBI Taxonomy" id="1695997"/>
    <lineage>
        <taxon>Bacteria</taxon>
        <taxon>Pseudomonadati</taxon>
        <taxon>Pseudomonadota</taxon>
        <taxon>Alphaproteobacteria</taxon>
        <taxon>Rhodobacterales</taxon>
        <taxon>Paracoccaceae</taxon>
        <taxon>Pseudoprimorskyibacter</taxon>
    </lineage>
</organism>
<reference evidence="3" key="1">
    <citation type="submission" date="2018-03" db="EMBL/GenBank/DDBJ databases">
        <authorList>
            <person name="Rodrigo-Torres L."/>
            <person name="Arahal R. D."/>
            <person name="Lucena T."/>
        </authorList>
    </citation>
    <scope>NUCLEOTIDE SEQUENCE [LARGE SCALE GENOMIC DNA]</scope>
    <source>
        <strain evidence="3">CECT 8871</strain>
    </source>
</reference>
<protein>
    <recommendedName>
        <fullName evidence="4">Copper chaperone PCu(A)C</fullName>
    </recommendedName>
</protein>
<dbReference type="InterPro" id="IPR036182">
    <property type="entry name" value="PCuAC_sf"/>
</dbReference>
<dbReference type="SUPFAM" id="SSF110087">
    <property type="entry name" value="DR1885-like metal-binding protein"/>
    <property type="match status" value="1"/>
</dbReference>
<gene>
    <name evidence="2" type="ORF">PRI8871_01767</name>
</gene>
<feature type="chain" id="PRO_5015344984" description="Copper chaperone PCu(A)C" evidence="1">
    <location>
        <begin position="21"/>
        <end position="153"/>
    </location>
</feature>
<evidence type="ECO:0000313" key="2">
    <source>
        <dbReference type="EMBL" id="SPF79965.1"/>
    </source>
</evidence>
<keyword evidence="3" id="KW-1185">Reference proteome</keyword>
<evidence type="ECO:0008006" key="4">
    <source>
        <dbReference type="Google" id="ProtNLM"/>
    </source>
</evidence>
<dbReference type="InterPro" id="IPR007410">
    <property type="entry name" value="LpqE-like"/>
</dbReference>
<keyword evidence="1" id="KW-0732">Signal</keyword>
<dbReference type="Proteomes" id="UP000244904">
    <property type="component" value="Unassembled WGS sequence"/>
</dbReference>
<name>A0A2R8AVA5_9RHOB</name>
<proteinExistence type="predicted"/>
<dbReference type="PANTHER" id="PTHR36302:SF1">
    <property type="entry name" value="COPPER CHAPERONE PCU(A)C"/>
    <property type="match status" value="1"/>
</dbReference>
<dbReference type="AlphaFoldDB" id="A0A2R8AVA5"/>
<sequence>MMTKFLAGIAAVTLAAPAFADIEVHDAYARSASPSAKTGAAFMAIMNTSDADDRLIDVRSDAAKKVELHTHIANGEGVMRMVHVAEGFAIPAGETHMLARGGDHVMFMGLTVPFEQGAMVPVTLIFEQAGEITIDVPVDLERKPDAAMHKMSH</sequence>
<dbReference type="Pfam" id="PF04314">
    <property type="entry name" value="PCuAC"/>
    <property type="match status" value="1"/>
</dbReference>
<dbReference type="InterPro" id="IPR058248">
    <property type="entry name" value="Lxx211020-like"/>
</dbReference>